<dbReference type="PANTHER" id="PTHR11060">
    <property type="entry name" value="PROTEIN MEMO1"/>
    <property type="match status" value="1"/>
</dbReference>
<comment type="caution">
    <text evidence="3">The sequence shown here is derived from an EMBL/GenBank/DDBJ whole genome shotgun (WGS) entry which is preliminary data.</text>
</comment>
<dbReference type="EMBL" id="BAABLF010000008">
    <property type="protein sequence ID" value="GAA5190275.1"/>
    <property type="molecule type" value="Genomic_DNA"/>
</dbReference>
<name>A0ABP9S424_9GAMM</name>
<dbReference type="Gene3D" id="3.40.830.10">
    <property type="entry name" value="LigB-like"/>
    <property type="match status" value="1"/>
</dbReference>
<protein>
    <recommendedName>
        <fullName evidence="2">MEMO1 family protein GCM10025772_14530</fullName>
    </recommendedName>
</protein>
<dbReference type="Proteomes" id="UP001501600">
    <property type="component" value="Unassembled WGS sequence"/>
</dbReference>
<organism evidence="3 4">
    <name type="scientific">Ferrimonas gelatinilytica</name>
    <dbReference type="NCBI Taxonomy" id="1255257"/>
    <lineage>
        <taxon>Bacteria</taxon>
        <taxon>Pseudomonadati</taxon>
        <taxon>Pseudomonadota</taxon>
        <taxon>Gammaproteobacteria</taxon>
        <taxon>Alteromonadales</taxon>
        <taxon>Ferrimonadaceae</taxon>
        <taxon>Ferrimonas</taxon>
    </lineage>
</organism>
<dbReference type="PANTHER" id="PTHR11060:SF0">
    <property type="entry name" value="PROTEIN MEMO1"/>
    <property type="match status" value="1"/>
</dbReference>
<dbReference type="InterPro" id="IPR002737">
    <property type="entry name" value="MEMO1_fam"/>
</dbReference>
<comment type="similarity">
    <text evidence="1 2">Belongs to the MEMO1 family.</text>
</comment>
<accession>A0ABP9S424</accession>
<evidence type="ECO:0000256" key="2">
    <source>
        <dbReference type="HAMAP-Rule" id="MF_00055"/>
    </source>
</evidence>
<dbReference type="NCBIfam" id="TIGR04336">
    <property type="entry name" value="AmmeMemoSam_B"/>
    <property type="match status" value="1"/>
</dbReference>
<evidence type="ECO:0000313" key="4">
    <source>
        <dbReference type="Proteomes" id="UP001501600"/>
    </source>
</evidence>
<keyword evidence="4" id="KW-1185">Reference proteome</keyword>
<dbReference type="CDD" id="cd07361">
    <property type="entry name" value="MEMO_like"/>
    <property type="match status" value="1"/>
</dbReference>
<evidence type="ECO:0000313" key="3">
    <source>
        <dbReference type="EMBL" id="GAA5190275.1"/>
    </source>
</evidence>
<evidence type="ECO:0000256" key="1">
    <source>
        <dbReference type="ARBA" id="ARBA00006315"/>
    </source>
</evidence>
<gene>
    <name evidence="3" type="primary">amrB</name>
    <name evidence="3" type="ORF">GCM10025772_14530</name>
</gene>
<dbReference type="Pfam" id="PF01875">
    <property type="entry name" value="Memo"/>
    <property type="match status" value="1"/>
</dbReference>
<reference evidence="4" key="1">
    <citation type="journal article" date="2019" name="Int. J. Syst. Evol. Microbiol.">
        <title>The Global Catalogue of Microorganisms (GCM) 10K type strain sequencing project: providing services to taxonomists for standard genome sequencing and annotation.</title>
        <authorList>
            <consortium name="The Broad Institute Genomics Platform"/>
            <consortium name="The Broad Institute Genome Sequencing Center for Infectious Disease"/>
            <person name="Wu L."/>
            <person name="Ma J."/>
        </authorList>
    </citation>
    <scope>NUCLEOTIDE SEQUENCE [LARGE SCALE GENOMIC DNA]</scope>
    <source>
        <strain evidence="4">JCM 18720</strain>
    </source>
</reference>
<sequence>MIASRPPAVAGQFYSDDADVLNRQMRSWLPLQPTTEKGARRPRGLIVPHAGYLYSGATAAKAFRHLQGHNYRRIFLLGPPHRVPVEGIALPHWQQFSTPLGEVPLDTECIEKLARLGDVRLRNTPHAREHCLEVQLPFLQWLMPGVPVVPMLVGDIAPQALAELLTNFVEEEDLLLISTDLSHFHPLAEAQQRDNATVAKILRLEAQIDPNEACGASPLNGALLFARERGYKVSLLAQTTSAEAGGDTERVVGYAAFALYH</sequence>
<dbReference type="HAMAP" id="MF_00055">
    <property type="entry name" value="MEMO1"/>
    <property type="match status" value="1"/>
</dbReference>
<dbReference type="RefSeq" id="WP_345316387.1">
    <property type="nucleotide sequence ID" value="NZ_BAABLF010000008.1"/>
</dbReference>
<proteinExistence type="inferred from homology"/>